<sequence length="127" mass="14153">MARVLPPVPANLRQRRAPDRRPSRRDRPRPGLPRPQAGRQREALLLQLHQGLPLSAQIRGTILAALPRQDQRSQPPQNRIPSHRATPRVLPALQPQVLPADRHKLRVALRVAGDPVGQPVAAVNSRE</sequence>
<reference evidence="2" key="1">
    <citation type="submission" date="2021-05" db="EMBL/GenBank/DDBJ databases">
        <authorList>
            <person name="Alioto T."/>
            <person name="Alioto T."/>
            <person name="Gomez Garrido J."/>
        </authorList>
    </citation>
    <scope>NUCLEOTIDE SEQUENCE</scope>
</reference>
<dbReference type="EMBL" id="HBUE01269736">
    <property type="protein sequence ID" value="CAG6563339.1"/>
    <property type="molecule type" value="Transcribed_RNA"/>
</dbReference>
<dbReference type="EMBL" id="HBUE01269737">
    <property type="protein sequence ID" value="CAG6563341.1"/>
    <property type="molecule type" value="Transcribed_RNA"/>
</dbReference>
<accession>A0A8D8DHE6</accession>
<organism evidence="2">
    <name type="scientific">Culex pipiens</name>
    <name type="common">House mosquito</name>
    <dbReference type="NCBI Taxonomy" id="7175"/>
    <lineage>
        <taxon>Eukaryota</taxon>
        <taxon>Metazoa</taxon>
        <taxon>Ecdysozoa</taxon>
        <taxon>Arthropoda</taxon>
        <taxon>Hexapoda</taxon>
        <taxon>Insecta</taxon>
        <taxon>Pterygota</taxon>
        <taxon>Neoptera</taxon>
        <taxon>Endopterygota</taxon>
        <taxon>Diptera</taxon>
        <taxon>Nematocera</taxon>
        <taxon>Culicoidea</taxon>
        <taxon>Culicidae</taxon>
        <taxon>Culicinae</taxon>
        <taxon>Culicini</taxon>
        <taxon>Culex</taxon>
        <taxon>Culex</taxon>
    </lineage>
</organism>
<evidence type="ECO:0000256" key="1">
    <source>
        <dbReference type="SAM" id="MobiDB-lite"/>
    </source>
</evidence>
<dbReference type="EMBL" id="HBUE01164462">
    <property type="protein sequence ID" value="CAG6511898.1"/>
    <property type="molecule type" value="Transcribed_RNA"/>
</dbReference>
<feature type="region of interest" description="Disordered" evidence="1">
    <location>
        <begin position="67"/>
        <end position="90"/>
    </location>
</feature>
<name>A0A8D8DHE6_CULPI</name>
<protein>
    <submittedName>
        <fullName evidence="2">(northern house mosquito) hypothetical protein</fullName>
    </submittedName>
</protein>
<evidence type="ECO:0000313" key="2">
    <source>
        <dbReference type="EMBL" id="CAG6511898.1"/>
    </source>
</evidence>
<dbReference type="EMBL" id="HBUE01164463">
    <property type="protein sequence ID" value="CAG6511900.1"/>
    <property type="molecule type" value="Transcribed_RNA"/>
</dbReference>
<dbReference type="AlphaFoldDB" id="A0A8D8DHE6"/>
<feature type="region of interest" description="Disordered" evidence="1">
    <location>
        <begin position="1"/>
        <end position="39"/>
    </location>
</feature>
<proteinExistence type="predicted"/>